<dbReference type="CDD" id="cd00555">
    <property type="entry name" value="Maf"/>
    <property type="match status" value="1"/>
</dbReference>
<name>A0A0A3IV03_9BACL</name>
<dbReference type="OrthoDB" id="9807767at2"/>
<keyword evidence="3" id="KW-0963">Cytoplasm</keyword>
<feature type="site" description="Important for substrate specificity" evidence="3">
    <location>
        <position position="158"/>
    </location>
</feature>
<comment type="catalytic activity">
    <reaction evidence="3">
        <text>dTTP + H2O = dTMP + diphosphate + H(+)</text>
        <dbReference type="Rhea" id="RHEA:28534"/>
        <dbReference type="ChEBI" id="CHEBI:15377"/>
        <dbReference type="ChEBI" id="CHEBI:15378"/>
        <dbReference type="ChEBI" id="CHEBI:33019"/>
        <dbReference type="ChEBI" id="CHEBI:37568"/>
        <dbReference type="ChEBI" id="CHEBI:63528"/>
        <dbReference type="EC" id="3.6.1.9"/>
    </reaction>
</comment>
<feature type="site" description="Important for substrate specificity" evidence="3">
    <location>
        <position position="75"/>
    </location>
</feature>
<dbReference type="Proteomes" id="UP000030416">
    <property type="component" value="Unassembled WGS sequence"/>
</dbReference>
<dbReference type="Gene3D" id="3.90.950.10">
    <property type="match status" value="1"/>
</dbReference>
<dbReference type="GO" id="GO:0036218">
    <property type="term" value="F:dTTP diphosphatase activity"/>
    <property type="evidence" value="ECO:0007669"/>
    <property type="project" value="RHEA"/>
</dbReference>
<dbReference type="InterPro" id="IPR029001">
    <property type="entry name" value="ITPase-like_fam"/>
</dbReference>
<keyword evidence="2 3" id="KW-0378">Hydrolase</keyword>
<dbReference type="GO" id="GO:0005737">
    <property type="term" value="C:cytoplasm"/>
    <property type="evidence" value="ECO:0007669"/>
    <property type="project" value="UniProtKB-SubCell"/>
</dbReference>
<accession>A0A0A3IV03</accession>
<dbReference type="GO" id="GO:0009117">
    <property type="term" value="P:nucleotide metabolic process"/>
    <property type="evidence" value="ECO:0007669"/>
    <property type="project" value="UniProtKB-KW"/>
</dbReference>
<dbReference type="STRING" id="1384049.CD29_09795"/>
<dbReference type="PANTHER" id="PTHR43213:SF5">
    <property type="entry name" value="BIFUNCTIONAL DTTP_UTP PYROPHOSPHATASE_METHYLTRANSFERASE PROTEIN-RELATED"/>
    <property type="match status" value="1"/>
</dbReference>
<evidence type="ECO:0000313" key="4">
    <source>
        <dbReference type="EMBL" id="KGR78662.1"/>
    </source>
</evidence>
<dbReference type="InterPro" id="IPR003697">
    <property type="entry name" value="Maf-like"/>
</dbReference>
<comment type="function">
    <text evidence="3">Nucleoside triphosphate pyrophosphatase that hydrolyzes dTTP and UTP. May have a dual role in cell division arrest and in preventing the incorporation of modified nucleotides into cellular nucleic acids.</text>
</comment>
<dbReference type="EC" id="3.6.1.9" evidence="3"/>
<evidence type="ECO:0000313" key="5">
    <source>
        <dbReference type="Proteomes" id="UP000030416"/>
    </source>
</evidence>
<dbReference type="NCBIfam" id="TIGR00172">
    <property type="entry name" value="maf"/>
    <property type="match status" value="1"/>
</dbReference>
<dbReference type="HAMAP" id="MF_00528">
    <property type="entry name" value="Maf"/>
    <property type="match status" value="1"/>
</dbReference>
<dbReference type="GO" id="GO:0036221">
    <property type="term" value="F:UTP diphosphatase activity"/>
    <property type="evidence" value="ECO:0007669"/>
    <property type="project" value="RHEA"/>
</dbReference>
<keyword evidence="5" id="KW-1185">Reference proteome</keyword>
<comment type="catalytic activity">
    <reaction evidence="3">
        <text>UTP + H2O = UMP + diphosphate + H(+)</text>
        <dbReference type="Rhea" id="RHEA:29395"/>
        <dbReference type="ChEBI" id="CHEBI:15377"/>
        <dbReference type="ChEBI" id="CHEBI:15378"/>
        <dbReference type="ChEBI" id="CHEBI:33019"/>
        <dbReference type="ChEBI" id="CHEBI:46398"/>
        <dbReference type="ChEBI" id="CHEBI:57865"/>
        <dbReference type="EC" id="3.6.1.9"/>
    </reaction>
</comment>
<gene>
    <name evidence="4" type="ORF">CD29_09795</name>
</gene>
<comment type="subcellular location">
    <subcellularLocation>
        <location evidence="3">Cytoplasm</location>
    </subcellularLocation>
</comment>
<comment type="cofactor">
    <cofactor evidence="1 3">
        <name>a divalent metal cation</name>
        <dbReference type="ChEBI" id="CHEBI:60240"/>
    </cofactor>
</comment>
<protein>
    <recommendedName>
        <fullName evidence="3">dTTP/UTP pyrophosphatase</fullName>
        <shortName evidence="3">dTTPase/UTPase</shortName>
        <ecNumber evidence="3">3.6.1.9</ecNumber>
    </recommendedName>
    <alternativeName>
        <fullName evidence="3">Nucleoside triphosphate pyrophosphatase</fullName>
    </alternativeName>
    <alternativeName>
        <fullName evidence="3">Nucleotide pyrophosphatase</fullName>
        <shortName evidence="3">Nucleotide PPase</shortName>
    </alternativeName>
</protein>
<evidence type="ECO:0000256" key="1">
    <source>
        <dbReference type="ARBA" id="ARBA00001968"/>
    </source>
</evidence>
<dbReference type="PANTHER" id="PTHR43213">
    <property type="entry name" value="BIFUNCTIONAL DTTP/UTP PYROPHOSPHATASE/METHYLTRANSFERASE PROTEIN-RELATED"/>
    <property type="match status" value="1"/>
</dbReference>
<feature type="site" description="Important for substrate specificity" evidence="3">
    <location>
        <position position="17"/>
    </location>
</feature>
<reference evidence="4 5" key="1">
    <citation type="submission" date="2014-02" db="EMBL/GenBank/DDBJ databases">
        <title>Draft genome sequence of Lysinibacillus manganicus DSM 26584T.</title>
        <authorList>
            <person name="Zhang F."/>
            <person name="Wang G."/>
            <person name="Zhang L."/>
        </authorList>
    </citation>
    <scope>NUCLEOTIDE SEQUENCE [LARGE SCALE GENOMIC DNA]</scope>
    <source>
        <strain evidence="4 5">DSM 26584</strain>
    </source>
</reference>
<comment type="similarity">
    <text evidence="3">Belongs to the Maf family. YhdE subfamily.</text>
</comment>
<evidence type="ECO:0000256" key="3">
    <source>
        <dbReference type="HAMAP-Rule" id="MF_00528"/>
    </source>
</evidence>
<comment type="caution">
    <text evidence="4">The sequence shown here is derived from an EMBL/GenBank/DDBJ whole genome shotgun (WGS) entry which is preliminary data.</text>
</comment>
<dbReference type="RefSeq" id="WP_036185842.1">
    <property type="nucleotide sequence ID" value="NZ_AVDA01000010.1"/>
</dbReference>
<dbReference type="EMBL" id="JPVN01000010">
    <property type="protein sequence ID" value="KGR78662.1"/>
    <property type="molecule type" value="Genomic_DNA"/>
</dbReference>
<evidence type="ECO:0000256" key="2">
    <source>
        <dbReference type="ARBA" id="ARBA00022801"/>
    </source>
</evidence>
<feature type="active site" description="Proton acceptor" evidence="3">
    <location>
        <position position="74"/>
    </location>
</feature>
<keyword evidence="3" id="KW-0546">Nucleotide metabolism</keyword>
<dbReference type="eggNOG" id="COG0424">
    <property type="taxonomic scope" value="Bacteria"/>
</dbReference>
<dbReference type="PIRSF" id="PIRSF006305">
    <property type="entry name" value="Maf"/>
    <property type="match status" value="1"/>
</dbReference>
<sequence>MKFTTNHSIVLASASPRRKELFSKLGVPFEVIASNVEETSVKMSTMENYVREVALLKARDIAKREKGKSIIGADTIVVFQNQLLHKPKTTEEAISHLEKLSNNCHSVMTAIAILTENGTEETFVEETKVYFKKLSSALIKAYVDSGDPFDKAGGYGIQTGGALFIDRIEGDYNNVVGFPLATVFEKLITLNILHIRE</sequence>
<dbReference type="AlphaFoldDB" id="A0A0A3IV03"/>
<dbReference type="SUPFAM" id="SSF52972">
    <property type="entry name" value="ITPase-like"/>
    <property type="match status" value="1"/>
</dbReference>
<organism evidence="4 5">
    <name type="scientific">Ureibacillus manganicus DSM 26584</name>
    <dbReference type="NCBI Taxonomy" id="1384049"/>
    <lineage>
        <taxon>Bacteria</taxon>
        <taxon>Bacillati</taxon>
        <taxon>Bacillota</taxon>
        <taxon>Bacilli</taxon>
        <taxon>Bacillales</taxon>
        <taxon>Caryophanaceae</taxon>
        <taxon>Ureibacillus</taxon>
    </lineage>
</organism>
<proteinExistence type="inferred from homology"/>
<dbReference type="Pfam" id="PF02545">
    <property type="entry name" value="Maf"/>
    <property type="match status" value="1"/>
</dbReference>
<comment type="caution">
    <text evidence="3">Lacks conserved residue(s) required for the propagation of feature annotation.</text>
</comment>